<dbReference type="RefSeq" id="WP_284921487.1">
    <property type="nucleotide sequence ID" value="NZ_CP126980.1"/>
</dbReference>
<proteinExistence type="predicted"/>
<reference evidence="2 3" key="1">
    <citation type="submission" date="2023-06" db="EMBL/GenBank/DDBJ databases">
        <authorList>
            <person name="Yushchuk O."/>
            <person name="Binda E."/>
            <person name="Ruckert-Reed C."/>
            <person name="Fedorenko V."/>
            <person name="Kalinowski J."/>
            <person name="Marinelli F."/>
        </authorList>
    </citation>
    <scope>NUCLEOTIDE SEQUENCE [LARGE SCALE GENOMIC DNA]</scope>
    <source>
        <strain evidence="2 3">NRRL 3884</strain>
    </source>
</reference>
<keyword evidence="3" id="KW-1185">Reference proteome</keyword>
<gene>
    <name evidence="2" type="ORF">ACTOB_003704</name>
</gene>
<feature type="region of interest" description="Disordered" evidence="1">
    <location>
        <begin position="99"/>
        <end position="124"/>
    </location>
</feature>
<protein>
    <recommendedName>
        <fullName evidence="4">ParB/Sulfiredoxin domain-containing protein</fullName>
    </recommendedName>
</protein>
<feature type="compositionally biased region" description="Low complexity" evidence="1">
    <location>
        <begin position="1"/>
        <end position="13"/>
    </location>
</feature>
<dbReference type="InterPro" id="IPR050336">
    <property type="entry name" value="Chromosome_partition/occlusion"/>
</dbReference>
<accession>A0ABY8WQV3</accession>
<evidence type="ECO:0000313" key="2">
    <source>
        <dbReference type="EMBL" id="WIN00029.1"/>
    </source>
</evidence>
<dbReference type="SUPFAM" id="SSF110849">
    <property type="entry name" value="ParB/Sulfiredoxin"/>
    <property type="match status" value="1"/>
</dbReference>
<dbReference type="PANTHER" id="PTHR33375:SF1">
    <property type="entry name" value="CHROMOSOME-PARTITIONING PROTEIN PARB-RELATED"/>
    <property type="match status" value="1"/>
</dbReference>
<dbReference type="Gene3D" id="1.10.10.2830">
    <property type="match status" value="1"/>
</dbReference>
<evidence type="ECO:0000313" key="3">
    <source>
        <dbReference type="Proteomes" id="UP001240150"/>
    </source>
</evidence>
<dbReference type="PANTHER" id="PTHR33375">
    <property type="entry name" value="CHROMOSOME-PARTITIONING PROTEIN PARB-RELATED"/>
    <property type="match status" value="1"/>
</dbReference>
<dbReference type="EMBL" id="CP126980">
    <property type="protein sequence ID" value="WIN00029.1"/>
    <property type="molecule type" value="Genomic_DNA"/>
</dbReference>
<sequence length="592" mass="64516">MTTIDTTTGSDPTAVPAEADNDRPGTSVAPAVLTGEIFTGEIRPDGGDQQPLPFRVGVLDARELLDSPLHRRKDLGDLSGLRKSIELMGVREPLVVLSRRRPAATSPELPATEQGTVSGDEPGEAQEPIETFEVLVGKRRQYAAIAAERPMVPCWIAEDESEAFHIISVLEANSHRKDFEATEEADSYQLLLDYGWDEEAIAKARNLPVEQIKTAVKARRLPARAQQSLNAGTLTLEMAQLLEEFADSPAEQQQLLAYADDEWKLKHEASKVRGRHAYARSRDQAKLQLLVDGVDLTPKPRDFGYTSCTAVAAENLLDTEGQPVDVEQVKKLPGFHAFVEKQGSQARTVVYCEDPAKYGYTLKTNSAYPGLSPQEIAAKQEQERQHAEFLERLRLAGAVRREFIVATYGSAKTARKLLLDAQRAAASDNLRFFRDLDDLYRSLGGLTGAEIGKAALDRVQRSLVAKYVCGQEYNLAKAEQGHAAYLSGDPAIAWLDRLKADKYPPSDAENELYQSLLPAPQAEEPDEDDVEKEPAEASGTAATSRTEQDDSADTAAPDLEDGPATGLSTGQPDIHVGGTPDGLDQTEYAPAA</sequence>
<dbReference type="InterPro" id="IPR036086">
    <property type="entry name" value="ParB/Sulfiredoxin_sf"/>
</dbReference>
<evidence type="ECO:0008006" key="4">
    <source>
        <dbReference type="Google" id="ProtNLM"/>
    </source>
</evidence>
<dbReference type="SUPFAM" id="SSF109709">
    <property type="entry name" value="KorB DNA-binding domain-like"/>
    <property type="match status" value="1"/>
</dbReference>
<feature type="region of interest" description="Disordered" evidence="1">
    <location>
        <begin position="521"/>
        <end position="592"/>
    </location>
</feature>
<name>A0ABY8WQV3_9ACTN</name>
<feature type="region of interest" description="Disordered" evidence="1">
    <location>
        <begin position="1"/>
        <end position="29"/>
    </location>
</feature>
<organism evidence="2 3">
    <name type="scientific">Actinoplanes oblitus</name>
    <dbReference type="NCBI Taxonomy" id="3040509"/>
    <lineage>
        <taxon>Bacteria</taxon>
        <taxon>Bacillati</taxon>
        <taxon>Actinomycetota</taxon>
        <taxon>Actinomycetes</taxon>
        <taxon>Micromonosporales</taxon>
        <taxon>Micromonosporaceae</taxon>
        <taxon>Actinoplanes</taxon>
    </lineage>
</organism>
<dbReference type="Proteomes" id="UP001240150">
    <property type="component" value="Chromosome"/>
</dbReference>
<dbReference type="Gene3D" id="3.90.1530.30">
    <property type="match status" value="1"/>
</dbReference>
<evidence type="ECO:0000256" key="1">
    <source>
        <dbReference type="SAM" id="MobiDB-lite"/>
    </source>
</evidence>